<dbReference type="InterPro" id="IPR036034">
    <property type="entry name" value="PDZ_sf"/>
</dbReference>
<name>A0ABR1FYN3_AURAN</name>
<dbReference type="Proteomes" id="UP001363151">
    <property type="component" value="Unassembled WGS sequence"/>
</dbReference>
<comment type="caution">
    <text evidence="3">The sequence shown here is derived from an EMBL/GenBank/DDBJ whole genome shotgun (WGS) entry which is preliminary data.</text>
</comment>
<evidence type="ECO:0000259" key="2">
    <source>
        <dbReference type="PROSITE" id="PS50106"/>
    </source>
</evidence>
<feature type="compositionally biased region" description="Pro residues" evidence="1">
    <location>
        <begin position="272"/>
        <end position="281"/>
    </location>
</feature>
<sequence length="305" mass="32049">MAEASSSPMAEARAEADVAPVSEAEDVSPPPARDADADAPAAPTPTEPSPPPSEAPAVEMRFGSVEAAPGGAPGEHYYTKITNWIKRKASAENVSRARAAEAAREAAALARPGPSAAASASTFRAALGISVEADAAGDVVVAEVFASSVAHGRVKPGDRLALVDGERLRSRPRPLALTFERRDDARIAARRPIKKRGRSEEEEPEEAELRLAAASEARGRFPPGPAKAESTQKKYWRARIDDDLAPRDAALQFAEADGTIDDVPLEPALLGLPPPRPPPPTKRGAEYPAQEPAARDGRASRTTSS</sequence>
<feature type="region of interest" description="Disordered" evidence="1">
    <location>
        <begin position="1"/>
        <end position="74"/>
    </location>
</feature>
<protein>
    <recommendedName>
        <fullName evidence="2">PDZ domain-containing protein</fullName>
    </recommendedName>
</protein>
<dbReference type="SUPFAM" id="SSF50156">
    <property type="entry name" value="PDZ domain-like"/>
    <property type="match status" value="1"/>
</dbReference>
<feature type="domain" description="PDZ" evidence="2">
    <location>
        <begin position="127"/>
        <end position="170"/>
    </location>
</feature>
<evidence type="ECO:0000256" key="1">
    <source>
        <dbReference type="SAM" id="MobiDB-lite"/>
    </source>
</evidence>
<proteinExistence type="predicted"/>
<feature type="compositionally biased region" description="Basic residues" evidence="1">
    <location>
        <begin position="188"/>
        <end position="197"/>
    </location>
</feature>
<accession>A0ABR1FYN3</accession>
<evidence type="ECO:0000313" key="4">
    <source>
        <dbReference type="Proteomes" id="UP001363151"/>
    </source>
</evidence>
<feature type="compositionally biased region" description="Low complexity" evidence="1">
    <location>
        <begin position="1"/>
        <end position="11"/>
    </location>
</feature>
<feature type="region of interest" description="Disordered" evidence="1">
    <location>
        <begin position="253"/>
        <end position="305"/>
    </location>
</feature>
<organism evidence="3 4">
    <name type="scientific">Aureococcus anophagefferens</name>
    <name type="common">Harmful bloom alga</name>
    <dbReference type="NCBI Taxonomy" id="44056"/>
    <lineage>
        <taxon>Eukaryota</taxon>
        <taxon>Sar</taxon>
        <taxon>Stramenopiles</taxon>
        <taxon>Ochrophyta</taxon>
        <taxon>Pelagophyceae</taxon>
        <taxon>Pelagomonadales</taxon>
        <taxon>Pelagomonadaceae</taxon>
        <taxon>Aureococcus</taxon>
    </lineage>
</organism>
<gene>
    <name evidence="3" type="ORF">SO694_00059152</name>
</gene>
<reference evidence="3 4" key="1">
    <citation type="submission" date="2024-03" db="EMBL/GenBank/DDBJ databases">
        <title>Aureococcus anophagefferens CCMP1851 and Kratosvirus quantuckense: Draft genome of a second virus-susceptible host strain in the model system.</title>
        <authorList>
            <person name="Chase E."/>
            <person name="Truchon A.R."/>
            <person name="Schepens W."/>
            <person name="Wilhelm S.W."/>
        </authorList>
    </citation>
    <scope>NUCLEOTIDE SEQUENCE [LARGE SCALE GENOMIC DNA]</scope>
    <source>
        <strain evidence="3 4">CCMP1851</strain>
    </source>
</reference>
<evidence type="ECO:0000313" key="3">
    <source>
        <dbReference type="EMBL" id="KAK7241385.1"/>
    </source>
</evidence>
<keyword evidence="4" id="KW-1185">Reference proteome</keyword>
<dbReference type="InterPro" id="IPR001478">
    <property type="entry name" value="PDZ"/>
</dbReference>
<feature type="region of interest" description="Disordered" evidence="1">
    <location>
        <begin position="188"/>
        <end position="234"/>
    </location>
</feature>
<dbReference type="EMBL" id="JBBJCI010000202">
    <property type="protein sequence ID" value="KAK7241385.1"/>
    <property type="molecule type" value="Genomic_DNA"/>
</dbReference>
<feature type="compositionally biased region" description="Pro residues" evidence="1">
    <location>
        <begin position="42"/>
        <end position="54"/>
    </location>
</feature>
<dbReference type="PROSITE" id="PS50106">
    <property type="entry name" value="PDZ"/>
    <property type="match status" value="1"/>
</dbReference>